<dbReference type="GO" id="GO:0003676">
    <property type="term" value="F:nucleic acid binding"/>
    <property type="evidence" value="ECO:0007669"/>
    <property type="project" value="InterPro"/>
</dbReference>
<dbReference type="InterPro" id="IPR001584">
    <property type="entry name" value="Integrase_cat-core"/>
</dbReference>
<dbReference type="Gene3D" id="3.30.420.10">
    <property type="entry name" value="Ribonuclease H-like superfamily/Ribonuclease H"/>
    <property type="match status" value="1"/>
</dbReference>
<dbReference type="EMBL" id="LSRX01000378">
    <property type="protein sequence ID" value="OLP98988.1"/>
    <property type="molecule type" value="Genomic_DNA"/>
</dbReference>
<feature type="compositionally biased region" description="Low complexity" evidence="1">
    <location>
        <begin position="666"/>
        <end position="677"/>
    </location>
</feature>
<name>A0A1Q9DV36_SYMMI</name>
<feature type="domain" description="Integrase catalytic" evidence="2">
    <location>
        <begin position="845"/>
        <end position="957"/>
    </location>
</feature>
<dbReference type="AlphaFoldDB" id="A0A1Q9DV36"/>
<organism evidence="3 4">
    <name type="scientific">Symbiodinium microadriaticum</name>
    <name type="common">Dinoflagellate</name>
    <name type="synonym">Zooxanthella microadriatica</name>
    <dbReference type="NCBI Taxonomy" id="2951"/>
    <lineage>
        <taxon>Eukaryota</taxon>
        <taxon>Sar</taxon>
        <taxon>Alveolata</taxon>
        <taxon>Dinophyceae</taxon>
        <taxon>Suessiales</taxon>
        <taxon>Symbiodiniaceae</taxon>
        <taxon>Symbiodinium</taxon>
    </lineage>
</organism>
<comment type="caution">
    <text evidence="3">The sequence shown here is derived from an EMBL/GenBank/DDBJ whole genome shotgun (WGS) entry which is preliminary data.</text>
</comment>
<evidence type="ECO:0000256" key="1">
    <source>
        <dbReference type="SAM" id="MobiDB-lite"/>
    </source>
</evidence>
<dbReference type="OrthoDB" id="411291at2759"/>
<proteinExistence type="predicted"/>
<accession>A0A1Q9DV36</accession>
<dbReference type="Proteomes" id="UP000186817">
    <property type="component" value="Unassembled WGS sequence"/>
</dbReference>
<dbReference type="InterPro" id="IPR036397">
    <property type="entry name" value="RNaseH_sf"/>
</dbReference>
<evidence type="ECO:0000313" key="3">
    <source>
        <dbReference type="EMBL" id="OLP98988.1"/>
    </source>
</evidence>
<evidence type="ECO:0000259" key="2">
    <source>
        <dbReference type="PROSITE" id="PS50994"/>
    </source>
</evidence>
<keyword evidence="4" id="KW-1185">Reference proteome</keyword>
<reference evidence="3 4" key="1">
    <citation type="submission" date="2016-02" db="EMBL/GenBank/DDBJ databases">
        <title>Genome analysis of coral dinoflagellate symbionts highlights evolutionary adaptations to a symbiotic lifestyle.</title>
        <authorList>
            <person name="Aranda M."/>
            <person name="Li Y."/>
            <person name="Liew Y.J."/>
            <person name="Baumgarten S."/>
            <person name="Simakov O."/>
            <person name="Wilson M."/>
            <person name="Piel J."/>
            <person name="Ashoor H."/>
            <person name="Bougouffa S."/>
            <person name="Bajic V.B."/>
            <person name="Ryu T."/>
            <person name="Ravasi T."/>
            <person name="Bayer T."/>
            <person name="Micklem G."/>
            <person name="Kim H."/>
            <person name="Bhak J."/>
            <person name="Lajeunesse T.C."/>
            <person name="Voolstra C.R."/>
        </authorList>
    </citation>
    <scope>NUCLEOTIDE SEQUENCE [LARGE SCALE GENOMIC DNA]</scope>
    <source>
        <strain evidence="3 4">CCMP2467</strain>
    </source>
</reference>
<feature type="region of interest" description="Disordered" evidence="1">
    <location>
        <begin position="665"/>
        <end position="704"/>
    </location>
</feature>
<feature type="region of interest" description="Disordered" evidence="1">
    <location>
        <begin position="752"/>
        <end position="778"/>
    </location>
</feature>
<gene>
    <name evidence="3" type="ORF">AK812_SmicGene18505</name>
</gene>
<protein>
    <recommendedName>
        <fullName evidence="2">Integrase catalytic domain-containing protein</fullName>
    </recommendedName>
</protein>
<dbReference type="GO" id="GO:0015074">
    <property type="term" value="P:DNA integration"/>
    <property type="evidence" value="ECO:0007669"/>
    <property type="project" value="InterPro"/>
</dbReference>
<dbReference type="SUPFAM" id="SSF53098">
    <property type="entry name" value="Ribonuclease H-like"/>
    <property type="match status" value="1"/>
</dbReference>
<evidence type="ECO:0000313" key="4">
    <source>
        <dbReference type="Proteomes" id="UP000186817"/>
    </source>
</evidence>
<dbReference type="PROSITE" id="PS50994">
    <property type="entry name" value="INTEGRASE"/>
    <property type="match status" value="1"/>
</dbReference>
<sequence length="957" mass="105760">METTGDASLAAHGKQAEDLLHPEKGGSFSTGSQQTWSHLGGLGADCTVQRFLPMNRLRFSGADGRQLEFKAAGGRLQCAIDGSWRRPFRHMTFNEDSTVELPELQQVVRLIQNDANRLRAELQELACFSGIGAKFLEARSNALVRVSLAGHGLQYTVDGSWRPPFRQLEFHDDLVMFPDIGHSAQLPKPATACIRSTLQVLAAEMGFGASFVEARGKGCVRMTLASQGKLQYTVDGACRPPFSKMQFEDTFVHFPELGTTAKLPQAEAAELRAQLQDLAMAASVAVQFRDSRGAVRVFCADDRLLQCSLDGDVMPTFQQMTFMQDGSVDFPEIGQSFQLPEGLESPLRRQLQELACKVHLGVMFRGARGTSGSVLRFHVSSRCLQYTVDGEFRKRSDYIAEDEIYLEDEDYYDDGPDEGENIYVRTARGGGEAAQRGRVAIGRQICLRCGQADDAVMMVTEVYIYALDQTDHDEDESCKFAVQDGGRRLRVLTYVIGGTAPLLFGRPILQQLGLSVDYGTQWMKWSQWISIPLGPKGEHLLDLTEDQGLILGMSEEDDVLTHADFQSHVNVMDHVGIHVFLDDDDILAVSGERDGASRESAHEVHSGGWTMVLQEGQEDTAGLEPTPHLFLDGVEPATQHSGTSSINEVSDNLNHNPNAVFHDMNHNPNSNHLNHNPDTVSNDMDHNPDAVSNDIGSGSRAQELGARTETFGKRLVTVTMKTRLINFVATAHEEQRKGGWMVESESEKEDVYAGDDASLDADGDVLPDATQENADDEREDEFIKVNKLLRKEVGSQAFNYVTRLHKSLGHPSGETLLRMLEEVQATEAVNTAAKKYVCPTCYARRPPPPGVPPAAGLTVRNFGDRLVTDSAWIDTTEGCNCVLTLMDQATRHVAIRLLAHERADDFVKGVERAWIKRWGVPKYLRVDEAKGWASQRLRDWTSANGITLEVAPAECHN</sequence>
<dbReference type="InterPro" id="IPR012337">
    <property type="entry name" value="RNaseH-like_sf"/>
</dbReference>